<keyword evidence="1" id="KW-1133">Transmembrane helix</keyword>
<evidence type="ECO:0000256" key="1">
    <source>
        <dbReference type="SAM" id="Phobius"/>
    </source>
</evidence>
<keyword evidence="1" id="KW-0812">Transmembrane</keyword>
<feature type="transmembrane region" description="Helical" evidence="1">
    <location>
        <begin position="69"/>
        <end position="87"/>
    </location>
</feature>
<feature type="transmembrane region" description="Helical" evidence="1">
    <location>
        <begin position="41"/>
        <end position="57"/>
    </location>
</feature>
<protein>
    <submittedName>
        <fullName evidence="2">Uncharacterized protein</fullName>
    </submittedName>
</protein>
<feature type="transmembrane region" description="Helical" evidence="1">
    <location>
        <begin position="15"/>
        <end position="35"/>
    </location>
</feature>
<gene>
    <name evidence="2" type="ordered locus">Pcal_1251</name>
</gene>
<dbReference type="EMBL" id="CP000561">
    <property type="protein sequence ID" value="ABO08675.1"/>
    <property type="molecule type" value="Genomic_DNA"/>
</dbReference>
<accession>A3MVK8</accession>
<feature type="transmembrane region" description="Helical" evidence="1">
    <location>
        <begin position="99"/>
        <end position="119"/>
    </location>
</feature>
<dbReference type="Proteomes" id="UP000001431">
    <property type="component" value="Chromosome"/>
</dbReference>
<sequence>MASSMGSGRGNSGRILFWSLVLIGLAVLGFGIGLLVGQATVGASIGLGLILILMVYLREGPARGRFGAVFSLGLSAFFLALGAVQLLGLAKAERVVVDALFIVMSNITFLWWGVSAVLAKASQS</sequence>
<dbReference type="KEGG" id="pcl:Pcal_1251"/>
<dbReference type="AlphaFoldDB" id="A3MVK8"/>
<evidence type="ECO:0000313" key="3">
    <source>
        <dbReference type="Proteomes" id="UP000001431"/>
    </source>
</evidence>
<dbReference type="eggNOG" id="arCOG09425">
    <property type="taxonomic scope" value="Archaea"/>
</dbReference>
<keyword evidence="3" id="KW-1185">Reference proteome</keyword>
<organism evidence="2 3">
    <name type="scientific">Pyrobaculum calidifontis (strain DSM 21063 / JCM 11548 / VA1)</name>
    <dbReference type="NCBI Taxonomy" id="410359"/>
    <lineage>
        <taxon>Archaea</taxon>
        <taxon>Thermoproteota</taxon>
        <taxon>Thermoprotei</taxon>
        <taxon>Thermoproteales</taxon>
        <taxon>Thermoproteaceae</taxon>
        <taxon>Pyrobaculum</taxon>
    </lineage>
</organism>
<dbReference type="HOGENOM" id="CLU_1998822_0_0_2"/>
<keyword evidence="1" id="KW-0472">Membrane</keyword>
<proteinExistence type="predicted"/>
<name>A3MVK8_PYRCJ</name>
<evidence type="ECO:0000313" key="2">
    <source>
        <dbReference type="EMBL" id="ABO08675.1"/>
    </source>
</evidence>
<reference evidence="2" key="1">
    <citation type="submission" date="2007-02" db="EMBL/GenBank/DDBJ databases">
        <title>Complete sequence of Pyrobaculum calidifontis JCM 11548.</title>
        <authorList>
            <consortium name="US DOE Joint Genome Institute"/>
            <person name="Copeland A."/>
            <person name="Lucas S."/>
            <person name="Lapidus A."/>
            <person name="Barry K."/>
            <person name="Glavina del Rio T."/>
            <person name="Dalin E."/>
            <person name="Tice H."/>
            <person name="Pitluck S."/>
            <person name="Chain P."/>
            <person name="Malfatti S."/>
            <person name="Shin M."/>
            <person name="Vergez L."/>
            <person name="Schmutz J."/>
            <person name="Larimer F."/>
            <person name="Land M."/>
            <person name="Hauser L."/>
            <person name="Kyrpides N."/>
            <person name="Mikhailova N."/>
            <person name="Cozen A.E."/>
            <person name="Fitz-Gibbon S.T."/>
            <person name="House C.H."/>
            <person name="Saltikov C."/>
            <person name="Lowe T.M."/>
            <person name="Richardson P."/>
        </authorList>
    </citation>
    <scope>NUCLEOTIDE SEQUENCE [LARGE SCALE GENOMIC DNA]</scope>
    <source>
        <strain evidence="2">JCM 11548</strain>
    </source>
</reference>